<dbReference type="Gene3D" id="2.60.120.380">
    <property type="match status" value="1"/>
</dbReference>
<evidence type="ECO:0000313" key="3">
    <source>
        <dbReference type="Proteomes" id="UP001430377"/>
    </source>
</evidence>
<evidence type="ECO:0000313" key="2">
    <source>
        <dbReference type="EMBL" id="MBX0325243.1"/>
    </source>
</evidence>
<proteinExistence type="predicted"/>
<reference evidence="2 3" key="1">
    <citation type="submission" date="2021-06" db="EMBL/GenBank/DDBJ databases">
        <title>Halomicroarcula sp. a new haloarchaeum isolated from saline soil.</title>
        <authorList>
            <person name="Duran-Viseras A."/>
            <person name="Sanchez-Porro C."/>
            <person name="Ventosa A."/>
        </authorList>
    </citation>
    <scope>NUCLEOTIDE SEQUENCE [LARGE SCALE GENOMIC DNA]</scope>
    <source>
        <strain evidence="2 3">F13</strain>
    </source>
</reference>
<name>A0AAW4PY49_9EURY</name>
<feature type="compositionally biased region" description="Acidic residues" evidence="1">
    <location>
        <begin position="154"/>
        <end position="168"/>
    </location>
</feature>
<dbReference type="AlphaFoldDB" id="A0AAW4PY49"/>
<feature type="region of interest" description="Disordered" evidence="1">
    <location>
        <begin position="36"/>
        <end position="61"/>
    </location>
</feature>
<feature type="compositionally biased region" description="Low complexity" evidence="1">
    <location>
        <begin position="37"/>
        <end position="50"/>
    </location>
</feature>
<comment type="caution">
    <text evidence="2">The sequence shown here is derived from an EMBL/GenBank/DDBJ whole genome shotgun (WGS) entry which is preliminary data.</text>
</comment>
<keyword evidence="3" id="KW-1185">Reference proteome</keyword>
<protein>
    <submittedName>
        <fullName evidence="2">PPC domain-containing protein</fullName>
    </submittedName>
</protein>
<dbReference type="Proteomes" id="UP001430377">
    <property type="component" value="Unassembled WGS sequence"/>
</dbReference>
<accession>A0AAW4PY49</accession>
<organism evidence="2 3">
    <name type="scientific">Haloarcula rubra</name>
    <dbReference type="NCBI Taxonomy" id="2487747"/>
    <lineage>
        <taxon>Archaea</taxon>
        <taxon>Methanobacteriati</taxon>
        <taxon>Methanobacteriota</taxon>
        <taxon>Stenosarchaea group</taxon>
        <taxon>Halobacteria</taxon>
        <taxon>Halobacteriales</taxon>
        <taxon>Haloarculaceae</taxon>
        <taxon>Haloarcula</taxon>
    </lineage>
</organism>
<dbReference type="EMBL" id="RKLR01000011">
    <property type="protein sequence ID" value="MBX0325243.1"/>
    <property type="molecule type" value="Genomic_DNA"/>
</dbReference>
<dbReference type="RefSeq" id="WP_220620107.1">
    <property type="nucleotide sequence ID" value="NZ_RKLR01000011.1"/>
</dbReference>
<feature type="compositionally biased region" description="Polar residues" evidence="1">
    <location>
        <begin position="385"/>
        <end position="402"/>
    </location>
</feature>
<sequence>MPNNGTHGRASPTTIGSILLVCLVVVTTGMAGLSLGQQQQSEQEPNNQQSAATQLEIPPNTPTNVNGVLGLGDEDWFEFDAQEGDTITIDYSGSAGEARLRGPDGTVLDAESSTIQRLQATAEQDGTHYIQLTTTAAANGDYSMEFRLQRADDENGGEETTTPDESSETDSSQSSDNADAPTRTEQDESTGEVTASGDQFADSCDAEGVQPVTPGTYSDLLTPVDGDVLLVNLSEGEFITVNVTYEGPESSNLAIVGSSTSFSAVNGSQVQTIPNTRATRTRAIAVAPGNTQFRVYAESDDGVCLNLYTVEEGLLPSNIGVSGGGGAGTWSLSFTANNPDPRRINQTQVPGDTQRSELASRIAELEQQIADLRERIARLEEQAAVGSNNTTAENWCSQGQPA</sequence>
<feature type="region of interest" description="Disordered" evidence="1">
    <location>
        <begin position="382"/>
        <end position="402"/>
    </location>
</feature>
<feature type="region of interest" description="Disordered" evidence="1">
    <location>
        <begin position="150"/>
        <end position="221"/>
    </location>
</feature>
<evidence type="ECO:0000256" key="1">
    <source>
        <dbReference type="SAM" id="MobiDB-lite"/>
    </source>
</evidence>
<gene>
    <name evidence="2" type="ORF">EGH21_19640</name>
</gene>